<protein>
    <submittedName>
        <fullName evidence="1">Ring finger protein 213</fullName>
    </submittedName>
</protein>
<dbReference type="GO" id="GO:0016887">
    <property type="term" value="F:ATP hydrolysis activity"/>
    <property type="evidence" value="ECO:0007669"/>
    <property type="project" value="InterPro"/>
</dbReference>
<evidence type="ECO:0000313" key="1">
    <source>
        <dbReference type="EMBL" id="KAG6920528.1"/>
    </source>
</evidence>
<accession>A0A8T1RV86</accession>
<dbReference type="PANTHER" id="PTHR22605:SF16">
    <property type="entry name" value="E3 UBIQUITIN-PROTEIN LIGASE RNF213"/>
    <property type="match status" value="1"/>
</dbReference>
<gene>
    <name evidence="1" type="ORF">G0U57_017328</name>
</gene>
<dbReference type="GO" id="GO:0004842">
    <property type="term" value="F:ubiquitin-protein transferase activity"/>
    <property type="evidence" value="ECO:0007669"/>
    <property type="project" value="InterPro"/>
</dbReference>
<reference evidence="1 2" key="1">
    <citation type="journal article" date="2020" name="G3 (Bethesda)">
        <title>Draft Genome of the Common Snapping Turtle, Chelydra serpentina, a Model for Phenotypic Plasticity in Reptiles.</title>
        <authorList>
            <person name="Das D."/>
            <person name="Singh S.K."/>
            <person name="Bierstedt J."/>
            <person name="Erickson A."/>
            <person name="Galli G.L.J."/>
            <person name="Crossley D.A. 2nd"/>
            <person name="Rhen T."/>
        </authorList>
    </citation>
    <scope>NUCLEOTIDE SEQUENCE [LARGE SCALE GENOMIC DNA]</scope>
    <source>
        <strain evidence="1">KW</strain>
    </source>
</reference>
<dbReference type="AlphaFoldDB" id="A0A8T1RV86"/>
<evidence type="ECO:0000313" key="2">
    <source>
        <dbReference type="Proteomes" id="UP000765507"/>
    </source>
</evidence>
<sequence>MPSSLPTLDDQRFAFERAIQTVQKVWSNIRSSPRSSEISIPEELWCKEIDADTAILDLLPTTPSITSIVTKFLIQLQNSCIDIAAQLTKEKQRSISAEEVKHASVLSVTESDLITMALSNVQYMLEEDGTKTTHYNFLTLQRQVIHRFISGKPVVKA</sequence>
<organism evidence="1 2">
    <name type="scientific">Chelydra serpentina</name>
    <name type="common">Snapping turtle</name>
    <name type="synonym">Testudo serpentina</name>
    <dbReference type="NCBI Taxonomy" id="8475"/>
    <lineage>
        <taxon>Eukaryota</taxon>
        <taxon>Metazoa</taxon>
        <taxon>Chordata</taxon>
        <taxon>Craniata</taxon>
        <taxon>Vertebrata</taxon>
        <taxon>Euteleostomi</taxon>
        <taxon>Archelosauria</taxon>
        <taxon>Testudinata</taxon>
        <taxon>Testudines</taxon>
        <taxon>Cryptodira</taxon>
        <taxon>Durocryptodira</taxon>
        <taxon>Americhelydia</taxon>
        <taxon>Chelydroidea</taxon>
        <taxon>Chelydridae</taxon>
        <taxon>Chelydra</taxon>
    </lineage>
</organism>
<keyword evidence="2" id="KW-1185">Reference proteome</keyword>
<dbReference type="EMBL" id="JAHGAV010005956">
    <property type="protein sequence ID" value="KAG6920528.1"/>
    <property type="molecule type" value="Genomic_DNA"/>
</dbReference>
<dbReference type="Proteomes" id="UP000765507">
    <property type="component" value="Unassembled WGS sequence"/>
</dbReference>
<feature type="non-terminal residue" evidence="1">
    <location>
        <position position="1"/>
    </location>
</feature>
<dbReference type="InterPro" id="IPR031248">
    <property type="entry name" value="RNF213"/>
</dbReference>
<dbReference type="PANTHER" id="PTHR22605">
    <property type="entry name" value="RZ-TYPE DOMAIN-CONTAINING PROTEIN"/>
    <property type="match status" value="1"/>
</dbReference>
<comment type="caution">
    <text evidence="1">The sequence shown here is derived from an EMBL/GenBank/DDBJ whole genome shotgun (WGS) entry which is preliminary data.</text>
</comment>
<dbReference type="OrthoDB" id="9377137at2759"/>
<proteinExistence type="predicted"/>
<name>A0A8T1RV86_CHESE</name>